<name>A0ACB7Z7W5_9ERIC</name>
<protein>
    <submittedName>
        <fullName evidence="1">Uncharacterized protein</fullName>
    </submittedName>
</protein>
<dbReference type="Proteomes" id="UP000828048">
    <property type="component" value="Chromosome 4"/>
</dbReference>
<proteinExistence type="predicted"/>
<evidence type="ECO:0000313" key="1">
    <source>
        <dbReference type="EMBL" id="KAH7861853.1"/>
    </source>
</evidence>
<organism evidence="1 2">
    <name type="scientific">Vaccinium darrowii</name>
    <dbReference type="NCBI Taxonomy" id="229202"/>
    <lineage>
        <taxon>Eukaryota</taxon>
        <taxon>Viridiplantae</taxon>
        <taxon>Streptophyta</taxon>
        <taxon>Embryophyta</taxon>
        <taxon>Tracheophyta</taxon>
        <taxon>Spermatophyta</taxon>
        <taxon>Magnoliopsida</taxon>
        <taxon>eudicotyledons</taxon>
        <taxon>Gunneridae</taxon>
        <taxon>Pentapetalae</taxon>
        <taxon>asterids</taxon>
        <taxon>Ericales</taxon>
        <taxon>Ericaceae</taxon>
        <taxon>Vaccinioideae</taxon>
        <taxon>Vaccinieae</taxon>
        <taxon>Vaccinium</taxon>
    </lineage>
</organism>
<evidence type="ECO:0000313" key="2">
    <source>
        <dbReference type="Proteomes" id="UP000828048"/>
    </source>
</evidence>
<dbReference type="EMBL" id="CM037154">
    <property type="protein sequence ID" value="KAH7861853.1"/>
    <property type="molecule type" value="Genomic_DNA"/>
</dbReference>
<accession>A0ACB7Z7W5</accession>
<comment type="caution">
    <text evidence="1">The sequence shown here is derived from an EMBL/GenBank/DDBJ whole genome shotgun (WGS) entry which is preliminary data.</text>
</comment>
<sequence>MDGEGKIAVSGTVDPHLLLQTLQKSGKILQLCSWQYGQCHSNLYMPESKPEKPQKKEETHVNDYYGYGGGYYGYGGGPGGYGGYGFVPQPIYPFRALEAPPDATHRTVPDDEPKSGGQADLKALETENEPKSGVAVKQCCSIM</sequence>
<gene>
    <name evidence="1" type="ORF">Vadar_031776</name>
</gene>
<keyword evidence="2" id="KW-1185">Reference proteome</keyword>
<reference evidence="1 2" key="1">
    <citation type="journal article" date="2021" name="Hortic Res">
        <title>High-quality reference genome and annotation aids understanding of berry development for evergreen blueberry (Vaccinium darrowii).</title>
        <authorList>
            <person name="Yu J."/>
            <person name="Hulse-Kemp A.M."/>
            <person name="Babiker E."/>
            <person name="Staton M."/>
        </authorList>
    </citation>
    <scope>NUCLEOTIDE SEQUENCE [LARGE SCALE GENOMIC DNA]</scope>
    <source>
        <strain evidence="2">cv. NJ 8807/NJ 8810</strain>
        <tissue evidence="1">Young leaf</tissue>
    </source>
</reference>